<proteinExistence type="predicted"/>
<sequence length="88" mass="9605">MSSGEKNDEDAKKGGFFKKMFGTPGKNSSTEQPKKHTNRTVGFSKTSKHLERDDGQKQHTQDGSPDAGLGGEDPNPDQILRDSSDARK</sequence>
<reference evidence="2 3" key="1">
    <citation type="journal article" date="2022" name="Front. Cell. Infect. Microbiol.">
        <title>The Genomes of Two Strains of Taenia crassiceps the Animal Model for the Study of Human Cysticercosis.</title>
        <authorList>
            <person name="Bobes R.J."/>
            <person name="Estrada K."/>
            <person name="Rios-Valencia D.G."/>
            <person name="Calderon-Gallegos A."/>
            <person name="de la Torre P."/>
            <person name="Carrero J.C."/>
            <person name="Sanchez-Flores A."/>
            <person name="Laclette J.P."/>
        </authorList>
    </citation>
    <scope>NUCLEOTIDE SEQUENCE [LARGE SCALE GENOMIC DNA]</scope>
    <source>
        <strain evidence="2">WFUcys</strain>
    </source>
</reference>
<evidence type="ECO:0008006" key="4">
    <source>
        <dbReference type="Google" id="ProtNLM"/>
    </source>
</evidence>
<feature type="compositionally biased region" description="Low complexity" evidence="1">
    <location>
        <begin position="17"/>
        <end position="26"/>
    </location>
</feature>
<feature type="compositionally biased region" description="Basic and acidic residues" evidence="1">
    <location>
        <begin position="79"/>
        <end position="88"/>
    </location>
</feature>
<dbReference type="Proteomes" id="UP001651158">
    <property type="component" value="Unassembled WGS sequence"/>
</dbReference>
<evidence type="ECO:0000256" key="1">
    <source>
        <dbReference type="SAM" id="MobiDB-lite"/>
    </source>
</evidence>
<feature type="compositionally biased region" description="Basic and acidic residues" evidence="1">
    <location>
        <begin position="48"/>
        <end position="60"/>
    </location>
</feature>
<feature type="compositionally biased region" description="Basic and acidic residues" evidence="1">
    <location>
        <begin position="1"/>
        <end position="13"/>
    </location>
</feature>
<accession>A0ABR4QPU0</accession>
<organism evidence="2 3">
    <name type="scientific">Taenia crassiceps</name>
    <dbReference type="NCBI Taxonomy" id="6207"/>
    <lineage>
        <taxon>Eukaryota</taxon>
        <taxon>Metazoa</taxon>
        <taxon>Spiralia</taxon>
        <taxon>Lophotrochozoa</taxon>
        <taxon>Platyhelminthes</taxon>
        <taxon>Cestoda</taxon>
        <taxon>Eucestoda</taxon>
        <taxon>Cyclophyllidea</taxon>
        <taxon>Taeniidae</taxon>
        <taxon>Taenia</taxon>
    </lineage>
</organism>
<comment type="caution">
    <text evidence="2">The sequence shown here is derived from an EMBL/GenBank/DDBJ whole genome shotgun (WGS) entry which is preliminary data.</text>
</comment>
<protein>
    <recommendedName>
        <fullName evidence="4">PEST proteolytic signal-containing nuclear protein</fullName>
    </recommendedName>
</protein>
<evidence type="ECO:0000313" key="2">
    <source>
        <dbReference type="EMBL" id="KAL5111717.1"/>
    </source>
</evidence>
<keyword evidence="3" id="KW-1185">Reference proteome</keyword>
<name>A0ABR4QPU0_9CEST</name>
<feature type="region of interest" description="Disordered" evidence="1">
    <location>
        <begin position="1"/>
        <end position="88"/>
    </location>
</feature>
<dbReference type="EMBL" id="JAKROA010000001">
    <property type="protein sequence ID" value="KAL5111717.1"/>
    <property type="molecule type" value="Genomic_DNA"/>
</dbReference>
<gene>
    <name evidence="2" type="ORF">TcWFU_003160</name>
</gene>
<evidence type="ECO:0000313" key="3">
    <source>
        <dbReference type="Proteomes" id="UP001651158"/>
    </source>
</evidence>